<dbReference type="KEGG" id="hpel:HZS54_19435"/>
<comment type="cofactor">
    <cofactor evidence="3">
        <name>Fe(2+)</name>
        <dbReference type="ChEBI" id="CHEBI:29033"/>
    </cofactor>
</comment>
<dbReference type="InterPro" id="IPR036237">
    <property type="entry name" value="Xyl_isomerase-like_sf"/>
</dbReference>
<dbReference type="GO" id="GO:0008198">
    <property type="term" value="F:ferrous iron binding"/>
    <property type="evidence" value="ECO:0007669"/>
    <property type="project" value="TreeGrafter"/>
</dbReference>
<dbReference type="GeneID" id="56084810"/>
<evidence type="ECO:0000256" key="10">
    <source>
        <dbReference type="ARBA" id="ARBA00023239"/>
    </source>
</evidence>
<evidence type="ECO:0000256" key="1">
    <source>
        <dbReference type="ARBA" id="ARBA00001794"/>
    </source>
</evidence>
<evidence type="ECO:0000256" key="9">
    <source>
        <dbReference type="ARBA" id="ARBA00023211"/>
    </source>
</evidence>
<comment type="similarity">
    <text evidence="6">Belongs to the mannonate dehydratase family.</text>
</comment>
<dbReference type="Gene3D" id="3.20.20.150">
    <property type="entry name" value="Divalent-metal-dependent TIM barrel enzymes"/>
    <property type="match status" value="1"/>
</dbReference>
<keyword evidence="8" id="KW-0408">Iron</keyword>
<comment type="cofactor">
    <cofactor evidence="2">
        <name>Mn(2+)</name>
        <dbReference type="ChEBI" id="CHEBI:29035"/>
    </cofactor>
</comment>
<evidence type="ECO:0000256" key="8">
    <source>
        <dbReference type="ARBA" id="ARBA00023004"/>
    </source>
</evidence>
<keyword evidence="10" id="KW-0456">Lyase</keyword>
<comment type="catalytic activity">
    <reaction evidence="1">
        <text>D-mannonate = 2-dehydro-3-deoxy-D-gluconate + H2O</text>
        <dbReference type="Rhea" id="RHEA:20097"/>
        <dbReference type="ChEBI" id="CHEBI:15377"/>
        <dbReference type="ChEBI" id="CHEBI:17767"/>
        <dbReference type="ChEBI" id="CHEBI:57990"/>
        <dbReference type="EC" id="4.2.1.8"/>
    </reaction>
</comment>
<evidence type="ECO:0000256" key="11">
    <source>
        <dbReference type="SAM" id="MobiDB-lite"/>
    </source>
</evidence>
<evidence type="ECO:0000256" key="7">
    <source>
        <dbReference type="ARBA" id="ARBA00012927"/>
    </source>
</evidence>
<dbReference type="RefSeq" id="WP_179918710.1">
    <property type="nucleotide sequence ID" value="NZ_CP058909.1"/>
</dbReference>
<comment type="pathway">
    <text evidence="5">Carbohydrate metabolism; pentose and glucuronate interconversion.</text>
</comment>
<evidence type="ECO:0000313" key="13">
    <source>
        <dbReference type="Proteomes" id="UP000509346"/>
    </source>
</evidence>
<feature type="compositionally biased region" description="Basic and acidic residues" evidence="11">
    <location>
        <begin position="1"/>
        <end position="15"/>
    </location>
</feature>
<evidence type="ECO:0000256" key="6">
    <source>
        <dbReference type="ARBA" id="ARBA00007389"/>
    </source>
</evidence>
<dbReference type="InterPro" id="IPR004628">
    <property type="entry name" value="Man_deHydtase"/>
</dbReference>
<proteinExistence type="inferred from homology"/>
<dbReference type="EC" id="4.2.1.8" evidence="7"/>
<keyword evidence="13" id="KW-1185">Reference proteome</keyword>
<evidence type="ECO:0000256" key="4">
    <source>
        <dbReference type="ARBA" id="ARBA00002713"/>
    </source>
</evidence>
<evidence type="ECO:0000256" key="3">
    <source>
        <dbReference type="ARBA" id="ARBA00001954"/>
    </source>
</evidence>
<dbReference type="GO" id="GO:0008927">
    <property type="term" value="F:mannonate dehydratase activity"/>
    <property type="evidence" value="ECO:0007669"/>
    <property type="project" value="UniProtKB-EC"/>
</dbReference>
<accession>A0A7D5T6Y4</accession>
<sequence length="361" mass="41561">MATDSDEPRSFEDLPMRVGAGQFMDPSPDRLRYIKQLGADDILLNMYQVDEPDYEHMPDDERVPLTGDGEWSAENLRELRERVESEGVRLNAIENVPVSFYDDIMLDGPDREEQMEKMKRTVRNMGEAGIPIFGYHWAPAGVWRTGWTTTRGGAEVSVFDADEADIDELTHDREYTEAEMWDNYEWFLDEILPVAEEAGVKMCLHPSDPPMEKLGGIPQLFRNFENFKRAMNYRDTDHHGLELCLGCWSEMGEPLDEVVRYFGERDEIFYVHFRDVSGTVPKFSEDFVDEGNFDEYELLRLLDEVGFSGMMIPDHTPHLEGDTDWEHRGRAYTVGYLRGMLKAMRAEQAARDAGVEAVAQD</sequence>
<dbReference type="AlphaFoldDB" id="A0A7D5T6Y4"/>
<organism evidence="12 13">
    <name type="scientific">Halosimplex pelagicum</name>
    <dbReference type="NCBI Taxonomy" id="869886"/>
    <lineage>
        <taxon>Archaea</taxon>
        <taxon>Methanobacteriati</taxon>
        <taxon>Methanobacteriota</taxon>
        <taxon>Stenosarchaea group</taxon>
        <taxon>Halobacteria</taxon>
        <taxon>Halobacteriales</taxon>
        <taxon>Haloarculaceae</taxon>
        <taxon>Halosimplex</taxon>
    </lineage>
</organism>
<dbReference type="SUPFAM" id="SSF51658">
    <property type="entry name" value="Xylose isomerase-like"/>
    <property type="match status" value="1"/>
</dbReference>
<dbReference type="PANTHER" id="PTHR30387:SF2">
    <property type="entry name" value="MANNONATE DEHYDRATASE"/>
    <property type="match status" value="1"/>
</dbReference>
<keyword evidence="9" id="KW-0464">Manganese</keyword>
<evidence type="ECO:0000256" key="5">
    <source>
        <dbReference type="ARBA" id="ARBA00004892"/>
    </source>
</evidence>
<reference evidence="12 13" key="1">
    <citation type="submission" date="2020-07" db="EMBL/GenBank/DDBJ databases">
        <title>Halosimplex litoreum sp. nov. and Halosimplex rubrum sp. nov., isolated from different salt environments.</title>
        <authorList>
            <person name="Cui H."/>
        </authorList>
    </citation>
    <scope>NUCLEOTIDE SEQUENCE [LARGE SCALE GENOMIC DNA]</scope>
    <source>
        <strain evidence="12 13">R2</strain>
    </source>
</reference>
<protein>
    <recommendedName>
        <fullName evidence="7">mannonate dehydratase</fullName>
        <ecNumber evidence="7">4.2.1.8</ecNumber>
    </recommendedName>
</protein>
<evidence type="ECO:0000256" key="2">
    <source>
        <dbReference type="ARBA" id="ARBA00001936"/>
    </source>
</evidence>
<dbReference type="GO" id="GO:0042840">
    <property type="term" value="P:D-glucuronate catabolic process"/>
    <property type="evidence" value="ECO:0007669"/>
    <property type="project" value="TreeGrafter"/>
</dbReference>
<dbReference type="PANTHER" id="PTHR30387">
    <property type="entry name" value="MANNONATE DEHYDRATASE"/>
    <property type="match status" value="1"/>
</dbReference>
<dbReference type="EMBL" id="CP058909">
    <property type="protein sequence ID" value="QLH83668.1"/>
    <property type="molecule type" value="Genomic_DNA"/>
</dbReference>
<gene>
    <name evidence="12" type="ORF">HZS54_19435</name>
</gene>
<dbReference type="GO" id="GO:0030145">
    <property type="term" value="F:manganese ion binding"/>
    <property type="evidence" value="ECO:0007669"/>
    <property type="project" value="TreeGrafter"/>
</dbReference>
<name>A0A7D5T6Y4_9EURY</name>
<dbReference type="OrthoDB" id="39900at2157"/>
<comment type="function">
    <text evidence="4">Catalyzes the dehydration of D-mannonate.</text>
</comment>
<feature type="region of interest" description="Disordered" evidence="11">
    <location>
        <begin position="1"/>
        <end position="22"/>
    </location>
</feature>
<dbReference type="Pfam" id="PF03786">
    <property type="entry name" value="UxuA"/>
    <property type="match status" value="2"/>
</dbReference>
<evidence type="ECO:0000313" key="12">
    <source>
        <dbReference type="EMBL" id="QLH83668.1"/>
    </source>
</evidence>
<dbReference type="Proteomes" id="UP000509346">
    <property type="component" value="Chromosome"/>
</dbReference>